<dbReference type="SUPFAM" id="SSF53335">
    <property type="entry name" value="S-adenosyl-L-methionine-dependent methyltransferases"/>
    <property type="match status" value="1"/>
</dbReference>
<dbReference type="EMBL" id="QGNW01000006">
    <property type="protein sequence ID" value="RVX20954.1"/>
    <property type="molecule type" value="Genomic_DNA"/>
</dbReference>
<accession>A0A438KIA7</accession>
<name>A0A438KIA7_VITVI</name>
<dbReference type="Proteomes" id="UP000288805">
    <property type="component" value="Unassembled WGS sequence"/>
</dbReference>
<evidence type="ECO:0000313" key="3">
    <source>
        <dbReference type="EMBL" id="RVX20954.1"/>
    </source>
</evidence>
<dbReference type="GO" id="GO:0032259">
    <property type="term" value="P:methylation"/>
    <property type="evidence" value="ECO:0007669"/>
    <property type="project" value="UniProtKB-KW"/>
</dbReference>
<dbReference type="Pfam" id="PF04072">
    <property type="entry name" value="LCM"/>
    <property type="match status" value="1"/>
</dbReference>
<gene>
    <name evidence="3" type="primary">MSMEG_1480_0</name>
    <name evidence="3" type="ORF">CK203_002957</name>
</gene>
<keyword evidence="1 3" id="KW-0489">Methyltransferase</keyword>
<dbReference type="InterPro" id="IPR007213">
    <property type="entry name" value="Ppm1/Ppm2/Tcmp"/>
</dbReference>
<proteinExistence type="predicted"/>
<sequence>MGTSVFVVGIPLARLTVVVHPSLARTCKAKKTGRLRAKLKDDDDPLLQAAIHGASLRFQETFRPEPLFIDPYAGCFLPPNVEKDMEQYPLHYCLATKFIDDKLLSTMNHIDGLKQVVLLTDGMDTRPYRLSWPTSTIIFDISPESVFKRAAQKLEGVGAKIPKSCLFLHVPLESSDILEILRRKGFNGNRPSIWVFQGLSVMTLADFDELVSIVSSLAMKGCLFLGELPVWLAESEVGSKSSTKRWMDKLFMSNGFKVEMIHYGEVATNLGKELASSECEYILFVAEHLRFSDDQLTFHHLHRWKLGREFQRIEEDADEDGFEEL</sequence>
<dbReference type="AlphaFoldDB" id="A0A438KIA7"/>
<reference evidence="3 4" key="1">
    <citation type="journal article" date="2018" name="PLoS Genet.">
        <title>Population sequencing reveals clonal diversity and ancestral inbreeding in the grapevine cultivar Chardonnay.</title>
        <authorList>
            <person name="Roach M.J."/>
            <person name="Johnson D.L."/>
            <person name="Bohlmann J."/>
            <person name="van Vuuren H.J."/>
            <person name="Jones S.J."/>
            <person name="Pretorius I.S."/>
            <person name="Schmidt S.A."/>
            <person name="Borneman A.R."/>
        </authorList>
    </citation>
    <scope>NUCLEOTIDE SEQUENCE [LARGE SCALE GENOMIC DNA]</scope>
    <source>
        <strain evidence="4">cv. Chardonnay</strain>
        <tissue evidence="3">Leaf</tissue>
    </source>
</reference>
<dbReference type="PANTHER" id="PTHR43619:SF2">
    <property type="entry name" value="S-ADENOSYL-L-METHIONINE-DEPENDENT METHYLTRANSFERASES SUPERFAMILY PROTEIN"/>
    <property type="match status" value="1"/>
</dbReference>
<organism evidence="3 4">
    <name type="scientific">Vitis vinifera</name>
    <name type="common">Grape</name>
    <dbReference type="NCBI Taxonomy" id="29760"/>
    <lineage>
        <taxon>Eukaryota</taxon>
        <taxon>Viridiplantae</taxon>
        <taxon>Streptophyta</taxon>
        <taxon>Embryophyta</taxon>
        <taxon>Tracheophyta</taxon>
        <taxon>Spermatophyta</taxon>
        <taxon>Magnoliopsida</taxon>
        <taxon>eudicotyledons</taxon>
        <taxon>Gunneridae</taxon>
        <taxon>Pentapetalae</taxon>
        <taxon>rosids</taxon>
        <taxon>Vitales</taxon>
        <taxon>Vitaceae</taxon>
        <taxon>Viteae</taxon>
        <taxon>Vitis</taxon>
    </lineage>
</organism>
<protein>
    <submittedName>
        <fullName evidence="3">Putative S-adenosyl-L-methionine-dependent methyltransferase</fullName>
    </submittedName>
</protein>
<evidence type="ECO:0000256" key="2">
    <source>
        <dbReference type="ARBA" id="ARBA00022679"/>
    </source>
</evidence>
<dbReference type="InterPro" id="IPR029063">
    <property type="entry name" value="SAM-dependent_MTases_sf"/>
</dbReference>
<evidence type="ECO:0000256" key="1">
    <source>
        <dbReference type="ARBA" id="ARBA00022603"/>
    </source>
</evidence>
<dbReference type="GO" id="GO:0008168">
    <property type="term" value="F:methyltransferase activity"/>
    <property type="evidence" value="ECO:0007669"/>
    <property type="project" value="UniProtKB-KW"/>
</dbReference>
<evidence type="ECO:0000313" key="4">
    <source>
        <dbReference type="Proteomes" id="UP000288805"/>
    </source>
</evidence>
<dbReference type="PANTHER" id="PTHR43619">
    <property type="entry name" value="S-ADENOSYL-L-METHIONINE-DEPENDENT METHYLTRANSFERASE YKTD-RELATED"/>
    <property type="match status" value="1"/>
</dbReference>
<comment type="caution">
    <text evidence="3">The sequence shown here is derived from an EMBL/GenBank/DDBJ whole genome shotgun (WGS) entry which is preliminary data.</text>
</comment>
<dbReference type="Gene3D" id="3.40.50.150">
    <property type="entry name" value="Vaccinia Virus protein VP39"/>
    <property type="match status" value="1"/>
</dbReference>
<keyword evidence="2 3" id="KW-0808">Transferase</keyword>